<keyword evidence="2" id="KW-0614">Plasmid</keyword>
<name>H8H2U5_DEIGI</name>
<gene>
    <name evidence="2" type="ordered locus">DGo_PC0050</name>
</gene>
<evidence type="ECO:0000313" key="2">
    <source>
        <dbReference type="EMBL" id="AFD27842.1"/>
    </source>
</evidence>
<sequence>MRLLLLASTLMALASANAHAQQVVDAIKNAQNQIIAYLPSPTSVRIAQALKDAANAGIPVYLIAPRQAHLEKRSYLLSVALAATQTPPAALNYYPATLNAAPLIIIDNRVLYLGPGVQDGIGAVEKSGGNKLSRAVEMTTQAMKHAPTVAISQLVKERYGLDR</sequence>
<dbReference type="Proteomes" id="UP000007575">
    <property type="component" value="Plasmid P3"/>
</dbReference>
<dbReference type="CDD" id="cd00138">
    <property type="entry name" value="PLDc_SF"/>
    <property type="match status" value="1"/>
</dbReference>
<dbReference type="SUPFAM" id="SSF56024">
    <property type="entry name" value="Phospholipase D/nuclease"/>
    <property type="match status" value="1"/>
</dbReference>
<dbReference type="EMBL" id="CP002194">
    <property type="protein sequence ID" value="AFD27842.1"/>
    <property type="molecule type" value="Genomic_DNA"/>
</dbReference>
<dbReference type="KEGG" id="dgo:DGo_PC0050"/>
<dbReference type="OrthoDB" id="65799at2"/>
<feature type="chain" id="PRO_5003612670" evidence="1">
    <location>
        <begin position="21"/>
        <end position="163"/>
    </location>
</feature>
<dbReference type="PATRIC" id="fig|745776.4.peg.3843"/>
<reference evidence="2 3" key="1">
    <citation type="journal article" date="2012" name="PLoS ONE">
        <title>Genome sequence and transcriptome analysis of the radioresistant bacterium Deinococcus gobiensis: insights into the extreme environmental adaptations.</title>
        <authorList>
            <person name="Yuan M."/>
            <person name="Chen M."/>
            <person name="Zhang W."/>
            <person name="Lu W."/>
            <person name="Wang J."/>
            <person name="Yang M."/>
            <person name="Zhao P."/>
            <person name="Tang R."/>
            <person name="Li X."/>
            <person name="Hao Y."/>
            <person name="Zhou Z."/>
            <person name="Zhan Y."/>
            <person name="Yu H."/>
            <person name="Teng C."/>
            <person name="Yan Y."/>
            <person name="Ping S."/>
            <person name="Wang Y."/>
            <person name="Lin M."/>
        </authorList>
    </citation>
    <scope>NUCLEOTIDE SEQUENCE [LARGE SCALE GENOMIC DNA]</scope>
    <source>
        <strain evidence="3">DSM 21396 / JCM 16679 / CGMCC 1.7299 / I-0</strain>
        <plasmid evidence="2">P3</plasmid>
    </source>
</reference>
<keyword evidence="1" id="KW-0732">Signal</keyword>
<proteinExistence type="predicted"/>
<keyword evidence="3" id="KW-1185">Reference proteome</keyword>
<dbReference type="Gene3D" id="3.30.870.10">
    <property type="entry name" value="Endonuclease Chain A"/>
    <property type="match status" value="1"/>
</dbReference>
<organism evidence="2 3">
    <name type="scientific">Deinococcus gobiensis (strain DSM 21396 / JCM 16679 / CGMCC 1.7299 / I-0)</name>
    <dbReference type="NCBI Taxonomy" id="745776"/>
    <lineage>
        <taxon>Bacteria</taxon>
        <taxon>Thermotogati</taxon>
        <taxon>Deinococcota</taxon>
        <taxon>Deinococci</taxon>
        <taxon>Deinococcales</taxon>
        <taxon>Deinococcaceae</taxon>
        <taxon>Deinococcus</taxon>
    </lineage>
</organism>
<evidence type="ECO:0000313" key="3">
    <source>
        <dbReference type="Proteomes" id="UP000007575"/>
    </source>
</evidence>
<geneLocation type="plasmid" evidence="2 3">
    <name>P3</name>
</geneLocation>
<feature type="signal peptide" evidence="1">
    <location>
        <begin position="1"/>
        <end position="20"/>
    </location>
</feature>
<dbReference type="HOGENOM" id="CLU_1624413_0_0_0"/>
<dbReference type="AlphaFoldDB" id="H8H2U5"/>
<protein>
    <submittedName>
        <fullName evidence="2">Uncharacterized protein</fullName>
    </submittedName>
</protein>
<dbReference type="RefSeq" id="WP_014682752.1">
    <property type="nucleotide sequence ID" value="NC_017771.1"/>
</dbReference>
<accession>H8H2U5</accession>
<evidence type="ECO:0000256" key="1">
    <source>
        <dbReference type="SAM" id="SignalP"/>
    </source>
</evidence>